<dbReference type="PRINTS" id="PR00756">
    <property type="entry name" value="ALADIPTASE"/>
</dbReference>
<evidence type="ECO:0000256" key="4">
    <source>
        <dbReference type="ARBA" id="ARBA00022723"/>
    </source>
</evidence>
<evidence type="ECO:0000259" key="13">
    <source>
        <dbReference type="Pfam" id="PF11838"/>
    </source>
</evidence>
<dbReference type="InterPro" id="IPR034016">
    <property type="entry name" value="M1_APN-typ"/>
</dbReference>
<evidence type="ECO:0000256" key="9">
    <source>
        <dbReference type="PIRSR" id="PIRSR634016-3"/>
    </source>
</evidence>
<dbReference type="InterPro" id="IPR050344">
    <property type="entry name" value="Peptidase_M1_aminopeptidases"/>
</dbReference>
<keyword evidence="4 9" id="KW-0479">Metal-binding</keyword>
<feature type="active site" description="Proton acceptor" evidence="8">
    <location>
        <position position="303"/>
    </location>
</feature>
<dbReference type="SUPFAM" id="SSF55486">
    <property type="entry name" value="Metalloproteases ('zincins'), catalytic domain"/>
    <property type="match status" value="1"/>
</dbReference>
<dbReference type="AlphaFoldDB" id="A0AAV2TSD8"/>
<evidence type="ECO:0000313" key="16">
    <source>
        <dbReference type="Proteomes" id="UP001497525"/>
    </source>
</evidence>
<sequence length="895" mass="99619">MAKEVFHRLPRLCIPLKYLVELKPCFKSFTFSGKESVALQMSSGASEIELNARNISVNKAKFNGTDVEVVPKLESEKVVFRLGSPSLAGAATLDFEFTGRISDKMVGLYKSSYTGSNEEKKVMLATQFEPANARQAFPCWDEPDLKAVFSITLVVPKNMTAISNMPLISKVERDGNCVAYSFEDTPKMSSYLVAFAVGELEYVEKKDSDGVLVRVYSRPGYVSNHGQGEFALDVACRSLPFFGDYFGIRFPLPKTDLLAIPDFAGGAMENWGLITFRERALLADKDIVSPASRQAIALTVSHELAHMWFGNLVTMHWWTDLWLKEGFATWIEYLCVDHCFPDMQIWTHFTSSELASALRLDALANSHPIEVEVTSPDEIDEIFDTISYSKGSSLINMLYYFLGDEAFRDGLCTYLAKHAYGNAVTEDLWSALSSSSGTDVAAMMRPWTRVAGFPVVTVTPLAVQNNRVKIEVSQTQYHLPPNKLTEKRLWSVPIVFTCCSENECTTTTHKYILTSESDVVEIPLSWSCSSLSDCLVRINADASGFYHVRYPEKHLLRLAQHMQSGSWPSSSRFVFINDGFALAKAGFIPISDWLKILPQLLKNEDSYPIWRCVLADGFSTYIRRLILESGASLDDYHKFLRRITRPVLDKLGFLSDKKSGRTLTHNESLLRSLLIMTAGAEAGDPEIIAEAKRLYDSHIANDRSLSGDLRGAVYTTVVRHGGPDVLEQLMEAYRTSNSSEERSRILAALGGAGETRVGAKDNSDGPTPLEQVINFCLDPNGPVRDQDRVHGLLVCASWSSSARLTTWNAVKLDWPHLQDIYCGQFLMARLIEGVLSGFSSAERIAEVKKFFDSCTTSCPRAIRQAFETMEMNSLLLQRDGPSILGALKELSSGSN</sequence>
<dbReference type="GO" id="GO:0005615">
    <property type="term" value="C:extracellular space"/>
    <property type="evidence" value="ECO:0007669"/>
    <property type="project" value="TreeGrafter"/>
</dbReference>
<dbReference type="Pfam" id="PF01433">
    <property type="entry name" value="Peptidase_M1"/>
    <property type="match status" value="1"/>
</dbReference>
<evidence type="ECO:0000256" key="5">
    <source>
        <dbReference type="ARBA" id="ARBA00022801"/>
    </source>
</evidence>
<keyword evidence="7 11" id="KW-0482">Metalloprotease</keyword>
<dbReference type="PANTHER" id="PTHR11533">
    <property type="entry name" value="PROTEASE M1 ZINC METALLOPROTEASE"/>
    <property type="match status" value="1"/>
</dbReference>
<dbReference type="SUPFAM" id="SSF63737">
    <property type="entry name" value="Leukotriene A4 hydrolase N-terminal domain"/>
    <property type="match status" value="1"/>
</dbReference>
<keyword evidence="2 11" id="KW-0031">Aminopeptidase</keyword>
<dbReference type="InterPro" id="IPR024571">
    <property type="entry name" value="ERAP1-like_C_dom"/>
</dbReference>
<dbReference type="Gene3D" id="1.25.50.20">
    <property type="match status" value="1"/>
</dbReference>
<reference evidence="15" key="1">
    <citation type="submission" date="2024-06" db="EMBL/GenBank/DDBJ databases">
        <authorList>
            <person name="Liu X."/>
            <person name="Lenzi L."/>
            <person name="Haldenby T S."/>
            <person name="Uol C."/>
        </authorList>
    </citation>
    <scope>NUCLEOTIDE SEQUENCE</scope>
</reference>
<evidence type="ECO:0000256" key="6">
    <source>
        <dbReference type="ARBA" id="ARBA00022833"/>
    </source>
</evidence>
<feature type="domain" description="Peptidase M1 membrane alanine aminopeptidase" evidence="12">
    <location>
        <begin position="230"/>
        <end position="447"/>
    </location>
</feature>
<evidence type="ECO:0000256" key="7">
    <source>
        <dbReference type="ARBA" id="ARBA00023049"/>
    </source>
</evidence>
<dbReference type="InterPro" id="IPR045357">
    <property type="entry name" value="Aminopeptidase_N-like_N"/>
</dbReference>
<feature type="binding site" evidence="9">
    <location>
        <position position="306"/>
    </location>
    <ligand>
        <name>Zn(2+)</name>
        <dbReference type="ChEBI" id="CHEBI:29105"/>
        <note>catalytic</note>
    </ligand>
</feature>
<gene>
    <name evidence="15" type="ORF">CDAUBV1_LOCUS14970</name>
</gene>
<accession>A0AAV2TSD8</accession>
<organism evidence="15 16">
    <name type="scientific">Calicophoron daubneyi</name>
    <name type="common">Rumen fluke</name>
    <name type="synonym">Paramphistomum daubneyi</name>
    <dbReference type="NCBI Taxonomy" id="300641"/>
    <lineage>
        <taxon>Eukaryota</taxon>
        <taxon>Metazoa</taxon>
        <taxon>Spiralia</taxon>
        <taxon>Lophotrochozoa</taxon>
        <taxon>Platyhelminthes</taxon>
        <taxon>Trematoda</taxon>
        <taxon>Digenea</taxon>
        <taxon>Plagiorchiida</taxon>
        <taxon>Pronocephalata</taxon>
        <taxon>Paramphistomoidea</taxon>
        <taxon>Paramphistomidae</taxon>
        <taxon>Calicophoron</taxon>
    </lineage>
</organism>
<dbReference type="Gene3D" id="1.10.390.10">
    <property type="entry name" value="Neutral Protease Domain 2"/>
    <property type="match status" value="1"/>
</dbReference>
<comment type="similarity">
    <text evidence="1 11">Belongs to the peptidase M1 family.</text>
</comment>
<feature type="site" description="Transition state stabilizer" evidence="10">
    <location>
        <position position="388"/>
    </location>
</feature>
<comment type="caution">
    <text evidence="15">The sequence shown here is derived from an EMBL/GenBank/DDBJ whole genome shotgun (WGS) entry which is preliminary data.</text>
</comment>
<evidence type="ECO:0000256" key="2">
    <source>
        <dbReference type="ARBA" id="ARBA00022438"/>
    </source>
</evidence>
<dbReference type="GO" id="GO:0016020">
    <property type="term" value="C:membrane"/>
    <property type="evidence" value="ECO:0007669"/>
    <property type="project" value="TreeGrafter"/>
</dbReference>
<evidence type="ECO:0000259" key="14">
    <source>
        <dbReference type="Pfam" id="PF17900"/>
    </source>
</evidence>
<dbReference type="Pfam" id="PF17900">
    <property type="entry name" value="Peptidase_M1_N"/>
    <property type="match status" value="1"/>
</dbReference>
<dbReference type="EC" id="3.4.11.-" evidence="11"/>
<feature type="binding site" evidence="9">
    <location>
        <position position="302"/>
    </location>
    <ligand>
        <name>Zn(2+)</name>
        <dbReference type="ChEBI" id="CHEBI:29105"/>
        <note>catalytic</note>
    </ligand>
</feature>
<keyword evidence="3 11" id="KW-0645">Protease</keyword>
<evidence type="ECO:0000256" key="1">
    <source>
        <dbReference type="ARBA" id="ARBA00010136"/>
    </source>
</evidence>
<dbReference type="GO" id="GO:0006508">
    <property type="term" value="P:proteolysis"/>
    <property type="evidence" value="ECO:0007669"/>
    <property type="project" value="UniProtKB-KW"/>
</dbReference>
<dbReference type="FunFam" id="1.10.390.10:FF:000001">
    <property type="entry name" value="Aminopeptidase"/>
    <property type="match status" value="1"/>
</dbReference>
<dbReference type="GO" id="GO:0042277">
    <property type="term" value="F:peptide binding"/>
    <property type="evidence" value="ECO:0007669"/>
    <property type="project" value="TreeGrafter"/>
</dbReference>
<name>A0AAV2TSD8_CALDB</name>
<feature type="domain" description="Aminopeptidase N-like N-terminal" evidence="14">
    <location>
        <begin position="15"/>
        <end position="192"/>
    </location>
</feature>
<dbReference type="GO" id="GO:0070006">
    <property type="term" value="F:metalloaminopeptidase activity"/>
    <property type="evidence" value="ECO:0007669"/>
    <property type="project" value="TreeGrafter"/>
</dbReference>
<dbReference type="Proteomes" id="UP001497525">
    <property type="component" value="Unassembled WGS sequence"/>
</dbReference>
<feature type="domain" description="ERAP1-like C-terminal" evidence="13">
    <location>
        <begin position="536"/>
        <end position="870"/>
    </location>
</feature>
<dbReference type="GO" id="GO:0043171">
    <property type="term" value="P:peptide catabolic process"/>
    <property type="evidence" value="ECO:0007669"/>
    <property type="project" value="TreeGrafter"/>
</dbReference>
<dbReference type="InterPro" id="IPR027268">
    <property type="entry name" value="Peptidase_M4/M1_CTD_sf"/>
</dbReference>
<dbReference type="CDD" id="cd09601">
    <property type="entry name" value="M1_APN-Q_like"/>
    <property type="match status" value="1"/>
</dbReference>
<dbReference type="InterPro" id="IPR001930">
    <property type="entry name" value="Peptidase_M1"/>
</dbReference>
<dbReference type="Gene3D" id="2.60.40.1910">
    <property type="match status" value="1"/>
</dbReference>
<dbReference type="InterPro" id="IPR014782">
    <property type="entry name" value="Peptidase_M1_dom"/>
</dbReference>
<dbReference type="PANTHER" id="PTHR11533:SF174">
    <property type="entry name" value="PUROMYCIN-SENSITIVE AMINOPEPTIDASE-RELATED"/>
    <property type="match status" value="1"/>
</dbReference>
<proteinExistence type="inferred from homology"/>
<feature type="binding site" evidence="9">
    <location>
        <position position="325"/>
    </location>
    <ligand>
        <name>Zn(2+)</name>
        <dbReference type="ChEBI" id="CHEBI:29105"/>
        <note>catalytic</note>
    </ligand>
</feature>
<dbReference type="Gene3D" id="2.60.40.1730">
    <property type="entry name" value="tricorn interacting facor f3 domain"/>
    <property type="match status" value="1"/>
</dbReference>
<comment type="cofactor">
    <cofactor evidence="9 11">
        <name>Zn(2+)</name>
        <dbReference type="ChEBI" id="CHEBI:29105"/>
    </cofactor>
    <text evidence="9 11">Binds 1 zinc ion per subunit.</text>
</comment>
<evidence type="ECO:0000256" key="10">
    <source>
        <dbReference type="PIRSR" id="PIRSR634016-4"/>
    </source>
</evidence>
<dbReference type="GO" id="GO:0005737">
    <property type="term" value="C:cytoplasm"/>
    <property type="evidence" value="ECO:0007669"/>
    <property type="project" value="TreeGrafter"/>
</dbReference>
<keyword evidence="6 9" id="KW-0862">Zinc</keyword>
<dbReference type="Pfam" id="PF11838">
    <property type="entry name" value="ERAP1_C"/>
    <property type="match status" value="1"/>
</dbReference>
<dbReference type="GO" id="GO:0008270">
    <property type="term" value="F:zinc ion binding"/>
    <property type="evidence" value="ECO:0007669"/>
    <property type="project" value="UniProtKB-UniRule"/>
</dbReference>
<dbReference type="InterPro" id="IPR042097">
    <property type="entry name" value="Aminopeptidase_N-like_N_sf"/>
</dbReference>
<protein>
    <recommendedName>
        <fullName evidence="11">Aminopeptidase</fullName>
        <ecNumber evidence="11">3.4.11.-</ecNumber>
    </recommendedName>
</protein>
<dbReference type="EMBL" id="CAXLJL010000645">
    <property type="protein sequence ID" value="CAL5139776.1"/>
    <property type="molecule type" value="Genomic_DNA"/>
</dbReference>
<evidence type="ECO:0000313" key="15">
    <source>
        <dbReference type="EMBL" id="CAL5139776.1"/>
    </source>
</evidence>
<keyword evidence="5 11" id="KW-0378">Hydrolase</keyword>
<evidence type="ECO:0000259" key="12">
    <source>
        <dbReference type="Pfam" id="PF01433"/>
    </source>
</evidence>
<evidence type="ECO:0000256" key="8">
    <source>
        <dbReference type="PIRSR" id="PIRSR634016-1"/>
    </source>
</evidence>
<evidence type="ECO:0000256" key="11">
    <source>
        <dbReference type="RuleBase" id="RU364040"/>
    </source>
</evidence>
<evidence type="ECO:0000256" key="3">
    <source>
        <dbReference type="ARBA" id="ARBA00022670"/>
    </source>
</evidence>